<dbReference type="GO" id="GO:0042790">
    <property type="term" value="P:nucleolar large rRNA transcription by RNA polymerase I"/>
    <property type="evidence" value="ECO:0007669"/>
    <property type="project" value="EnsemblFungi"/>
</dbReference>
<keyword evidence="3" id="KW-0723">Serine/threonine-protein kinase</keyword>
<feature type="domain" description="PI3K/PI4K catalytic" evidence="12">
    <location>
        <begin position="2037"/>
        <end position="2348"/>
    </location>
</feature>
<keyword evidence="16" id="KW-1185">Reference proteome</keyword>
<dbReference type="Gene3D" id="1.10.1070.11">
    <property type="entry name" value="Phosphatidylinositol 3-/4-kinase, catalytic domain"/>
    <property type="match status" value="1"/>
</dbReference>
<dbReference type="GO" id="GO:0031932">
    <property type="term" value="C:TORC2 complex"/>
    <property type="evidence" value="ECO:0007669"/>
    <property type="project" value="TreeGrafter"/>
</dbReference>
<dbReference type="KEGG" id="ncs:NCAS_0A12280"/>
<dbReference type="GO" id="GO:1905356">
    <property type="term" value="P:regulation of snRNA pseudouridine synthesis"/>
    <property type="evidence" value="ECO:0007669"/>
    <property type="project" value="EnsemblFungi"/>
</dbReference>
<dbReference type="GO" id="GO:0006995">
    <property type="term" value="P:cellular response to nitrogen starvation"/>
    <property type="evidence" value="ECO:0007669"/>
    <property type="project" value="EnsemblFungi"/>
</dbReference>
<keyword evidence="5" id="KW-0677">Repeat</keyword>
<dbReference type="InterPro" id="IPR026683">
    <property type="entry name" value="TOR_cat"/>
</dbReference>
<dbReference type="Pfam" id="PF00454">
    <property type="entry name" value="PI3_PI4_kinase"/>
    <property type="match status" value="1"/>
</dbReference>
<evidence type="ECO:0000259" key="14">
    <source>
        <dbReference type="PROSITE" id="PS51190"/>
    </source>
</evidence>
<dbReference type="InterPro" id="IPR036738">
    <property type="entry name" value="FRB_sf"/>
</dbReference>
<evidence type="ECO:0000256" key="6">
    <source>
        <dbReference type="ARBA" id="ARBA00022741"/>
    </source>
</evidence>
<dbReference type="Pfam" id="PF08771">
    <property type="entry name" value="FRB_dom"/>
    <property type="match status" value="1"/>
</dbReference>
<dbReference type="Gene3D" id="1.25.10.10">
    <property type="entry name" value="Leucine-rich Repeat Variant"/>
    <property type="match status" value="4"/>
</dbReference>
<dbReference type="Pfam" id="PF13513">
    <property type="entry name" value="HEAT_EZ"/>
    <property type="match status" value="1"/>
</dbReference>
<dbReference type="GO" id="GO:0006413">
    <property type="term" value="P:translational initiation"/>
    <property type="evidence" value="ECO:0007669"/>
    <property type="project" value="EnsemblFungi"/>
</dbReference>
<dbReference type="GO" id="GO:0005634">
    <property type="term" value="C:nucleus"/>
    <property type="evidence" value="ECO:0007669"/>
    <property type="project" value="EnsemblFungi"/>
</dbReference>
<gene>
    <name evidence="15" type="primary">NCAS0A12280</name>
    <name evidence="15" type="ordered locus">NCAS_0A12280</name>
</gene>
<dbReference type="InterPro" id="IPR018936">
    <property type="entry name" value="PI3/4_kinase_CS"/>
</dbReference>
<comment type="catalytic activity">
    <reaction evidence="10">
        <text>L-seryl-[protein] + ATP = O-phospho-L-seryl-[protein] + ADP + H(+)</text>
        <dbReference type="Rhea" id="RHEA:17989"/>
        <dbReference type="Rhea" id="RHEA-COMP:9863"/>
        <dbReference type="Rhea" id="RHEA-COMP:11604"/>
        <dbReference type="ChEBI" id="CHEBI:15378"/>
        <dbReference type="ChEBI" id="CHEBI:29999"/>
        <dbReference type="ChEBI" id="CHEBI:30616"/>
        <dbReference type="ChEBI" id="CHEBI:83421"/>
        <dbReference type="ChEBI" id="CHEBI:456216"/>
        <dbReference type="EC" id="2.7.11.1"/>
    </reaction>
</comment>
<dbReference type="GO" id="GO:0042254">
    <property type="term" value="P:ribosome biogenesis"/>
    <property type="evidence" value="ECO:0007669"/>
    <property type="project" value="EnsemblFungi"/>
</dbReference>
<feature type="repeat" description="HEAT" evidence="11">
    <location>
        <begin position="746"/>
        <end position="778"/>
    </location>
</feature>
<dbReference type="GO" id="GO:0010008">
    <property type="term" value="C:endosome membrane"/>
    <property type="evidence" value="ECO:0007669"/>
    <property type="project" value="EnsemblFungi"/>
</dbReference>
<evidence type="ECO:0000256" key="8">
    <source>
        <dbReference type="ARBA" id="ARBA00022840"/>
    </source>
</evidence>
<dbReference type="PROSITE" id="PS00915">
    <property type="entry name" value="PI3_4_KINASE_1"/>
    <property type="match status" value="1"/>
</dbReference>
<feature type="domain" description="FAT" evidence="13">
    <location>
        <begin position="1282"/>
        <end position="1863"/>
    </location>
</feature>
<keyword evidence="6" id="KW-0547">Nucleotide-binding</keyword>
<comment type="similarity">
    <text evidence="1">Belongs to the PI3/PI4-kinase family.</text>
</comment>
<evidence type="ECO:0000256" key="9">
    <source>
        <dbReference type="ARBA" id="ARBA00047899"/>
    </source>
</evidence>
<sequence length="2414" mass="276455">MQVWNENNTISLLDSENMRGFHLEADTETLLNRLLQELRSPIPQSRVAAQQKLKLYLNFLSREATVEQLQSFVDILNQQLRTLIVGANKASKNDKITTILLIDVFIDFYSRNEQLPNYIAKLGKYLRILVPSTDTEVRKLAASTLGKLALPGLTVTSEFVEQEMKICIEWLTTLSSSNNGDSKRHAALLIITSLAKNAPYVLFPYVNSVLDNIWNTLRDSEVEVRFDASFTLLNCLRILETRDPKLMKNWYQRLITECLHELSSEKIENIHGSLLSIKELLRLDNSFLDKQQDVIFNHIIKLKNHRSAAIREEIYCNFPLLAAKNPHFFAENYLSQVMVHLLSILRNMDPYIKRQTDEKPILICIADIATQVKSSIAPYLNSIFEIITSELRLKAKNRTFIEEALFYSIGKLTFATGPKIYQFMNDSTLDLIFNYPFSKELPEVLQIIFEKCPTLEPPIKRKLLDTISNSLTGGPFAYPGSPISFKDISLQKARTWRNKKVFSWSSQINDDINDCQLLLQSFAMLSAFTYDVSLSDFVRFVTVEYLEHDEPNVREQAAITSCDLLVRDNICKQTSQYSLNCVSEVLSKLLVIAVTDPLATIRLSLLEHLKTNFDPQLAQQENTHWLFTLLNDESFPVKLESMKIIGRLSQVNPAYVIPFLRKILLDLLMELKYTTQPRRNEEIITLLCALIASSNNVSKDYIEPILESLLPKVNNTTPVVTAMALRTIGSISIVGGEKMNEYRKELMPLLINTLQDQSQPFKREAALKALGEFTESAGYVIDPLLDYPPLLNILMNILKTDNSQNIRREVIRTIGILGALDPYRYREVEVTSNTTATIEQNAPSIDISLLMKGVSTSNEEYSLTVVFNNLIKLLKDPSLSSHFTAVTQAIIHIFQIVQLRCVPFLEKIVPCILHVIEISPQSLTDYYFQQIAELIITVGDHIRPHVDRIFESIQKFFPTQNLQLTLLNLIQVICEALGSEFKIYVPRTLTLFLAVLTNDSSTDKIVSIEILKTLTVINTNLEDCSHLILPTVIKLCEYSSGRLKETSIIVLGKLIENINSTPMASRIMQALLRNIRSGQEQIIQSSMNTMCILLLKLGTDFAIFIPVVNKTLVRNKIHHTVYDQLVEKILNNEPLPETVIMGNENSINLKNKQEPTKVTKKLTINQPLLKSTWDCSQLATREDWEEWLRRLSIQILKESPSQALRACAGLAGLYYPLAKDLFNTAFVIIWTELYTPYQEDLIHSLCLALSSYQNPPEIHQTLLNLVEYMDHDDKPLPISIETLGEYAEKCHAYAKALHYKEIIHIQEPSNSTIESLISINNQLYQKDAAIGVLKIAQQSHGLELHESWYEKLQRWDDALEAYNKRELAGETSTSITIGKMRAYHALSEWEKLFDLAEENWGISDNTVRKIIAPLASGAAWSLGKWDKIEQYTSVMRERSPDREFFDAIMNLHRNNFESAKANISNARDLLTTEISALINESYGRAYKVVVRTQILTELDEIIQYKRAHINSEKRMLLRRTWDKRLLGCQRNIDIWQRALRVRSLVIKPKQDVQMWIKFANLCRKSGKLAIAQKALNTLLEDNDHSPSSKALPQVVYAQLKYLWVTSSKEETLRNLIRFTSSMVQDLGLDPNNLIAQNISQESTVSPSHIEEYTKLLARCFLKQGEWRTELQQNWRTDNPDAILGSYLLATHFDKSWYKAWHNWALANFDVISTITNNTKSMGNGRRQSSILLPPSDRGIFTESFLSRQDETSYSSEMLQRHVVPAIRGFFHSIALTNGSSLQDTLRLLTLWFTFGGIPVATQAIHDGFNLIKIGNWLEVLPQLISRIHQPDPNVSRSLLALLSNLGKAHPQALVYPLTVAIKSESVSRHKAALSIVDKMKMHSPVLVAQAELVSHELIRVAVLWEELWYEGLENASRYFFGEQDIEKMFATLDPLQELLQGEPETTREISFKHMFGRELNDANEWTMNYRRTKEINNLNQAWDIYYNVFRRISRQFPQLQILELQHVSPKLLEAHDLELAVPGTYIAGKPIVKIVKFDPVFSVISSKQRPRKFYIKGSDGNDYKYVLKGHEDIRQDSLVMQLFGLVNTLLQNDTNCFQRHLDIQKYPAIPLSPNSGLLGWVQNSDTFHILIKEYRESKKVPLNIEHWAMLQMAPDYDNLTLLQKIEVFSYSLDNMKGLDLQKILWLKSKSAESWLERRTAYTRSLAVMSMVGYILGLGDRHPSNLMLDRVTGKVIHIDFGDCFEAAILREKYPEKVPFRLTKMLTRAMEVSGVEGSFRITCENVMRVLRNNKDSLMAILEAFAFDPLINWGFDFPTEKILKETDIVLPSTPPNELFRNGIITSEEASKLEEERQAELRTGRGLLVLRRITEKLTGCDVHRERDLDVPTQVNKLIIEATSDENLCQHYIGWCPFW</sequence>
<dbReference type="PROSITE" id="PS51190">
    <property type="entry name" value="FATC"/>
    <property type="match status" value="1"/>
</dbReference>
<dbReference type="GO" id="GO:0005886">
    <property type="term" value="C:plasma membrane"/>
    <property type="evidence" value="ECO:0007669"/>
    <property type="project" value="EnsemblFungi"/>
</dbReference>
<dbReference type="RefSeq" id="XP_003674166.1">
    <property type="nucleotide sequence ID" value="XM_003674118.1"/>
</dbReference>
<dbReference type="GO" id="GO:0031505">
    <property type="term" value="P:fungal-type cell wall organization"/>
    <property type="evidence" value="ECO:0007669"/>
    <property type="project" value="EnsemblFungi"/>
</dbReference>
<reference key="2">
    <citation type="submission" date="2011-08" db="EMBL/GenBank/DDBJ databases">
        <title>Genome sequence of Naumovozyma castellii.</title>
        <authorList>
            <person name="Gordon J.L."/>
            <person name="Armisen D."/>
            <person name="Proux-Wera E."/>
            <person name="OhEigeartaigh S.S."/>
            <person name="Byrne K.P."/>
            <person name="Wolfe K.H."/>
        </authorList>
    </citation>
    <scope>NUCLEOTIDE SEQUENCE</scope>
    <source>
        <strain>Type strain:CBS 4309</strain>
    </source>
</reference>
<dbReference type="OMA" id="MWLRFVS"/>
<dbReference type="GO" id="GO:0031930">
    <property type="term" value="P:mitochondria-nucleus signaling pathway"/>
    <property type="evidence" value="ECO:0007669"/>
    <property type="project" value="EnsemblFungi"/>
</dbReference>
<dbReference type="PROSITE" id="PS00916">
    <property type="entry name" value="PI3_4_KINASE_2"/>
    <property type="match status" value="1"/>
</dbReference>
<dbReference type="SMART" id="SM00146">
    <property type="entry name" value="PI3Kc"/>
    <property type="match status" value="1"/>
</dbReference>
<dbReference type="InterPro" id="IPR000403">
    <property type="entry name" value="PI3/4_kinase_cat_dom"/>
</dbReference>
<dbReference type="InterPro" id="IPR003151">
    <property type="entry name" value="PIK-rel_kinase_FAT"/>
</dbReference>
<dbReference type="GO" id="GO:0006974">
    <property type="term" value="P:DNA damage response"/>
    <property type="evidence" value="ECO:0007669"/>
    <property type="project" value="EnsemblFungi"/>
</dbReference>
<keyword evidence="8" id="KW-0067">ATP-binding</keyword>
<dbReference type="FunFam" id="1.10.1070.11:FF:000029">
    <property type="entry name" value="Serine/threonine-protein kinase TOR"/>
    <property type="match status" value="1"/>
</dbReference>
<dbReference type="PANTHER" id="PTHR11139:SF9">
    <property type="entry name" value="SERINE_THREONINE-PROTEIN KINASE MTOR"/>
    <property type="match status" value="1"/>
</dbReference>
<dbReference type="STRING" id="1064592.G0V8I7"/>
<dbReference type="SUPFAM" id="SSF48371">
    <property type="entry name" value="ARM repeat"/>
    <property type="match status" value="1"/>
</dbReference>
<organism evidence="15 16">
    <name type="scientific">Naumovozyma castellii</name>
    <name type="common">Yeast</name>
    <name type="synonym">Saccharomyces castellii</name>
    <dbReference type="NCBI Taxonomy" id="27288"/>
    <lineage>
        <taxon>Eukaryota</taxon>
        <taxon>Fungi</taxon>
        <taxon>Dikarya</taxon>
        <taxon>Ascomycota</taxon>
        <taxon>Saccharomycotina</taxon>
        <taxon>Saccharomycetes</taxon>
        <taxon>Saccharomycetales</taxon>
        <taxon>Saccharomycetaceae</taxon>
        <taxon>Naumovozyma</taxon>
    </lineage>
</organism>
<dbReference type="PROSITE" id="PS50077">
    <property type="entry name" value="HEAT_REPEAT"/>
    <property type="match status" value="1"/>
</dbReference>
<dbReference type="SMART" id="SM01345">
    <property type="entry name" value="Rapamycin_bind"/>
    <property type="match status" value="1"/>
</dbReference>
<evidence type="ECO:0000256" key="4">
    <source>
        <dbReference type="ARBA" id="ARBA00022679"/>
    </source>
</evidence>
<evidence type="ECO:0000259" key="12">
    <source>
        <dbReference type="PROSITE" id="PS50290"/>
    </source>
</evidence>
<dbReference type="InterPro" id="IPR009076">
    <property type="entry name" value="FRB_dom"/>
</dbReference>
<dbReference type="InterPro" id="IPR011009">
    <property type="entry name" value="Kinase-like_dom_sf"/>
</dbReference>
<dbReference type="CDD" id="cd05169">
    <property type="entry name" value="PIKKc_TOR"/>
    <property type="match status" value="1"/>
</dbReference>
<dbReference type="PROSITE" id="PS51189">
    <property type="entry name" value="FAT"/>
    <property type="match status" value="1"/>
</dbReference>
<dbReference type="Proteomes" id="UP000001640">
    <property type="component" value="Chromosome 1"/>
</dbReference>
<evidence type="ECO:0000259" key="13">
    <source>
        <dbReference type="PROSITE" id="PS51189"/>
    </source>
</evidence>
<evidence type="ECO:0000256" key="11">
    <source>
        <dbReference type="PROSITE-ProRule" id="PRU00103"/>
    </source>
</evidence>
<dbReference type="SUPFAM" id="SSF47212">
    <property type="entry name" value="FKBP12-rapamycin-binding domain of FKBP-rapamycin-associated protein (FRAP)"/>
    <property type="match status" value="1"/>
</dbReference>
<dbReference type="SUPFAM" id="SSF56112">
    <property type="entry name" value="Protein kinase-like (PK-like)"/>
    <property type="match status" value="1"/>
</dbReference>
<dbReference type="GO" id="GO:0044877">
    <property type="term" value="F:protein-containing complex binding"/>
    <property type="evidence" value="ECO:0007669"/>
    <property type="project" value="InterPro"/>
</dbReference>
<dbReference type="GO" id="GO:0000329">
    <property type="term" value="C:fungal-type vacuole membrane"/>
    <property type="evidence" value="ECO:0007669"/>
    <property type="project" value="EnsemblFungi"/>
</dbReference>
<dbReference type="GO" id="GO:0034605">
    <property type="term" value="P:cellular response to heat"/>
    <property type="evidence" value="ECO:0007669"/>
    <property type="project" value="EnsemblFungi"/>
</dbReference>
<dbReference type="InterPro" id="IPR016024">
    <property type="entry name" value="ARM-type_fold"/>
</dbReference>
<proteinExistence type="inferred from homology"/>
<protein>
    <recommendedName>
        <fullName evidence="2">non-specific serine/threonine protein kinase</fullName>
        <ecNumber evidence="2">2.7.11.1</ecNumber>
    </recommendedName>
</protein>
<dbReference type="PROSITE" id="PS50290">
    <property type="entry name" value="PI3_4_KINASE_3"/>
    <property type="match status" value="1"/>
</dbReference>
<keyword evidence="4" id="KW-0808">Transferase</keyword>
<dbReference type="HOGENOM" id="CLU_000178_7_1_1"/>
<dbReference type="GO" id="GO:0005524">
    <property type="term" value="F:ATP binding"/>
    <property type="evidence" value="ECO:0007669"/>
    <property type="project" value="UniProtKB-KW"/>
</dbReference>
<feature type="domain" description="FATC" evidence="14">
    <location>
        <begin position="2382"/>
        <end position="2414"/>
    </location>
</feature>
<dbReference type="GO" id="GO:0031931">
    <property type="term" value="C:TORC1 complex"/>
    <property type="evidence" value="ECO:0007669"/>
    <property type="project" value="EnsemblFungi"/>
</dbReference>
<dbReference type="InterPro" id="IPR050517">
    <property type="entry name" value="DDR_Repair_Kinase"/>
</dbReference>
<evidence type="ECO:0000313" key="16">
    <source>
        <dbReference type="Proteomes" id="UP000001640"/>
    </source>
</evidence>
<keyword evidence="7" id="KW-0418">Kinase</keyword>
<comment type="catalytic activity">
    <reaction evidence="9">
        <text>L-threonyl-[protein] + ATP = O-phospho-L-threonyl-[protein] + ADP + H(+)</text>
        <dbReference type="Rhea" id="RHEA:46608"/>
        <dbReference type="Rhea" id="RHEA-COMP:11060"/>
        <dbReference type="Rhea" id="RHEA-COMP:11605"/>
        <dbReference type="ChEBI" id="CHEBI:15378"/>
        <dbReference type="ChEBI" id="CHEBI:30013"/>
        <dbReference type="ChEBI" id="CHEBI:30616"/>
        <dbReference type="ChEBI" id="CHEBI:61977"/>
        <dbReference type="ChEBI" id="CHEBI:456216"/>
        <dbReference type="EC" id="2.7.11.1"/>
    </reaction>
</comment>
<dbReference type="Pfam" id="PF11865">
    <property type="entry name" value="mTOR_dom"/>
    <property type="match status" value="1"/>
</dbReference>
<dbReference type="Pfam" id="PF23593">
    <property type="entry name" value="HEAT_ATR"/>
    <property type="match status" value="1"/>
</dbReference>
<dbReference type="GeneID" id="96901264"/>
<dbReference type="PANTHER" id="PTHR11139">
    <property type="entry name" value="ATAXIA TELANGIECTASIA MUTATED ATM -RELATED"/>
    <property type="match status" value="1"/>
</dbReference>
<dbReference type="GO" id="GO:0004674">
    <property type="term" value="F:protein serine/threonine kinase activity"/>
    <property type="evidence" value="ECO:0007669"/>
    <property type="project" value="UniProtKB-KW"/>
</dbReference>
<dbReference type="InterPro" id="IPR003152">
    <property type="entry name" value="FATC_dom"/>
</dbReference>
<evidence type="ECO:0000256" key="5">
    <source>
        <dbReference type="ARBA" id="ARBA00022737"/>
    </source>
</evidence>
<dbReference type="GO" id="GO:0038202">
    <property type="term" value="P:TORC1 signaling"/>
    <property type="evidence" value="ECO:0007669"/>
    <property type="project" value="TreeGrafter"/>
</dbReference>
<dbReference type="InterPro" id="IPR014009">
    <property type="entry name" value="PIK_FAT"/>
</dbReference>
<dbReference type="GO" id="GO:0016242">
    <property type="term" value="P:negative regulation of macroautophagy"/>
    <property type="evidence" value="ECO:0007669"/>
    <property type="project" value="TreeGrafter"/>
</dbReference>
<reference evidence="15 16" key="1">
    <citation type="journal article" date="2011" name="Proc. Natl. Acad. Sci. U.S.A.">
        <title>Evolutionary erosion of yeast sex chromosomes by mating-type switching accidents.</title>
        <authorList>
            <person name="Gordon J.L."/>
            <person name="Armisen D."/>
            <person name="Proux-Wera E."/>
            <person name="Oheigeartaigh S.S."/>
            <person name="Byrne K.P."/>
            <person name="Wolfe K.H."/>
        </authorList>
    </citation>
    <scope>NUCLEOTIDE SEQUENCE [LARGE SCALE GENOMIC DNA]</scope>
    <source>
        <strain evidence="16">ATCC 76901 / BCRC 22586 / CBS 4309 / NBRC 1992 / NRRL Y-12630</strain>
    </source>
</reference>
<dbReference type="InParanoid" id="G0V8I7"/>
<dbReference type="Gene3D" id="1.20.120.150">
    <property type="entry name" value="FKBP12-rapamycin binding domain"/>
    <property type="match status" value="1"/>
</dbReference>
<evidence type="ECO:0000256" key="2">
    <source>
        <dbReference type="ARBA" id="ARBA00012513"/>
    </source>
</evidence>
<evidence type="ECO:0000256" key="3">
    <source>
        <dbReference type="ARBA" id="ARBA00022527"/>
    </source>
</evidence>
<evidence type="ECO:0000313" key="15">
    <source>
        <dbReference type="EMBL" id="CCC67786.1"/>
    </source>
</evidence>
<evidence type="ECO:0000256" key="7">
    <source>
        <dbReference type="ARBA" id="ARBA00022777"/>
    </source>
</evidence>
<dbReference type="InterPro" id="IPR036940">
    <property type="entry name" value="PI3/4_kinase_cat_sf"/>
</dbReference>
<dbReference type="GO" id="GO:0034599">
    <property type="term" value="P:cellular response to oxidative stress"/>
    <property type="evidence" value="ECO:0007669"/>
    <property type="project" value="EnsemblFungi"/>
</dbReference>
<dbReference type="EMBL" id="HE576752">
    <property type="protein sequence ID" value="CCC67786.1"/>
    <property type="molecule type" value="Genomic_DNA"/>
</dbReference>
<evidence type="ECO:0000256" key="1">
    <source>
        <dbReference type="ARBA" id="ARBA00011031"/>
    </source>
</evidence>
<dbReference type="InterPro" id="IPR021133">
    <property type="entry name" value="HEAT_type_2"/>
</dbReference>
<dbReference type="GO" id="GO:0090153">
    <property type="term" value="P:regulation of sphingolipid biosynthetic process"/>
    <property type="evidence" value="ECO:0007669"/>
    <property type="project" value="EnsemblFungi"/>
</dbReference>
<dbReference type="OrthoDB" id="381190at2759"/>
<dbReference type="GO" id="GO:0051321">
    <property type="term" value="P:meiotic cell cycle"/>
    <property type="evidence" value="ECO:0007669"/>
    <property type="project" value="EnsemblFungi"/>
</dbReference>
<dbReference type="Pfam" id="PF02260">
    <property type="entry name" value="FATC"/>
    <property type="match status" value="1"/>
</dbReference>
<dbReference type="Pfam" id="PF02259">
    <property type="entry name" value="FAT"/>
    <property type="match status" value="1"/>
</dbReference>
<name>G0V8I7_NAUCA</name>
<accession>G0V8I7</accession>
<dbReference type="SMART" id="SM01343">
    <property type="entry name" value="FATC"/>
    <property type="match status" value="1"/>
</dbReference>
<dbReference type="GO" id="GO:0034976">
    <property type="term" value="P:response to endoplasmic reticulum stress"/>
    <property type="evidence" value="ECO:0007669"/>
    <property type="project" value="EnsemblFungi"/>
</dbReference>
<dbReference type="GO" id="GO:0051726">
    <property type="term" value="P:regulation of cell cycle"/>
    <property type="evidence" value="ECO:0007669"/>
    <property type="project" value="EnsemblFungi"/>
</dbReference>
<dbReference type="FunFam" id="3.30.1010.10:FF:000006">
    <property type="entry name" value="Serine/threonine-protein kinase TOR"/>
    <property type="match status" value="1"/>
</dbReference>
<dbReference type="EC" id="2.7.11.1" evidence="2"/>
<dbReference type="InterPro" id="IPR057564">
    <property type="entry name" value="HEAT_ATR"/>
</dbReference>
<dbReference type="InterPro" id="IPR011989">
    <property type="entry name" value="ARM-like"/>
</dbReference>
<dbReference type="FunFam" id="1.20.120.150:FF:000001">
    <property type="entry name" value="Serine/threonine-protein kinase TOR"/>
    <property type="match status" value="1"/>
</dbReference>
<dbReference type="SMART" id="SM01346">
    <property type="entry name" value="DUF3385"/>
    <property type="match status" value="1"/>
</dbReference>
<evidence type="ECO:0000256" key="10">
    <source>
        <dbReference type="ARBA" id="ARBA00048679"/>
    </source>
</evidence>
<dbReference type="eggNOG" id="KOG0891">
    <property type="taxonomic scope" value="Eukaryota"/>
</dbReference>
<dbReference type="GO" id="GO:0000139">
    <property type="term" value="C:Golgi membrane"/>
    <property type="evidence" value="ECO:0007669"/>
    <property type="project" value="EnsemblFungi"/>
</dbReference>
<dbReference type="InterPro" id="IPR024585">
    <property type="entry name" value="mTOR_dom"/>
</dbReference>